<dbReference type="PANTHER" id="PTHR33112:SF1">
    <property type="entry name" value="HETEROKARYON INCOMPATIBILITY DOMAIN-CONTAINING PROTEIN"/>
    <property type="match status" value="1"/>
</dbReference>
<comment type="caution">
    <text evidence="2">The sequence shown here is derived from an EMBL/GenBank/DDBJ whole genome shotgun (WGS) entry which is preliminary data.</text>
</comment>
<dbReference type="InterPro" id="IPR010730">
    <property type="entry name" value="HET"/>
</dbReference>
<dbReference type="EMBL" id="MU839832">
    <property type="protein sequence ID" value="KAK1756303.1"/>
    <property type="molecule type" value="Genomic_DNA"/>
</dbReference>
<dbReference type="PANTHER" id="PTHR33112">
    <property type="entry name" value="DOMAIN PROTEIN, PUTATIVE-RELATED"/>
    <property type="match status" value="1"/>
</dbReference>
<gene>
    <name evidence="2" type="ORF">QBC47DRAFT_184455</name>
</gene>
<sequence length="771" mass="86216">MTAMTTVCGYYGLLKLPPESDVQNVESDSSFSVITQPRVRSRVGEFGNARDAAEMENRAILEEWKHLLRGIGWKTRRSSVSDKASSRVGSSPPNDESLSAVESPCFLVPYKHLEPFKFAMGEGGTRSAYRISRSLFRGRLNMSYSNPSSCAVVQEGLDYGEISGWMEQCRQKHDHLCSVRLEDAPPLLRAIDCVSSTVVQLPAEARYVALSYSWGDKAMDRHTLSPSGLPASIPLTIRDAMEVCRHLGIRYLWVDRYCIDQDDSAAKHAIIRQMDRVYRSAALTIVAAAGNDPEFGLPGVSVTPKTLRVVPTGRDGENILILPRIAPDEFHESTLSTRGWTYQEGLLARRRLVFLPSQVYFQCLGGFGREACPNLRTTEGPEPRSHLLVFPRDGRDLQAPAAEIWTRINEYSTRNLTFSSDMLNAFLGVLRAYERRGDVPSSLRPPTGGSAAGATRAVRLPVYHIFGLPLFGQNEKALLQSFTQSLLWGLSSAHIREHKLSPFYRHHYAPKNGMSRVAGLPSWSWVGWTGFSRGLAPRPYDRVGEATETPDAGLVGDIDIHCSLGSEPLRLSSYVEMVQTVPTFLYLDPCLRLSAWTTPLDFIKVSDDDDDHQVLRIRWEAIISVGKDGPESRRTDIGLKIAGAQAWEQWKRYADAWRSERDEAMWEQDVHTWPFVPYFQFDGGLDDHLYSRLLGQSWLMAVITWPTPQEEGFGLVLDTTGPDVYSRVGIMAFTDSWYPDPRSADSSDSPPLGAEIDVNGTAFVRRTIKLV</sequence>
<dbReference type="AlphaFoldDB" id="A0AAJ0BFT0"/>
<accession>A0AAJ0BFT0</accession>
<proteinExistence type="predicted"/>
<reference evidence="2" key="1">
    <citation type="submission" date="2023-06" db="EMBL/GenBank/DDBJ databases">
        <title>Genome-scale phylogeny and comparative genomics of the fungal order Sordariales.</title>
        <authorList>
            <consortium name="Lawrence Berkeley National Laboratory"/>
            <person name="Hensen N."/>
            <person name="Bonometti L."/>
            <person name="Westerberg I."/>
            <person name="Brannstrom I.O."/>
            <person name="Guillou S."/>
            <person name="Cros-Aarteil S."/>
            <person name="Calhoun S."/>
            <person name="Haridas S."/>
            <person name="Kuo A."/>
            <person name="Mondo S."/>
            <person name="Pangilinan J."/>
            <person name="Riley R."/>
            <person name="Labutti K."/>
            <person name="Andreopoulos B."/>
            <person name="Lipzen A."/>
            <person name="Chen C."/>
            <person name="Yanf M."/>
            <person name="Daum C."/>
            <person name="Ng V."/>
            <person name="Clum A."/>
            <person name="Steindorff A."/>
            <person name="Ohm R."/>
            <person name="Martin F."/>
            <person name="Silar P."/>
            <person name="Natvig D."/>
            <person name="Lalanne C."/>
            <person name="Gautier V."/>
            <person name="Ament-Velasquez S.L."/>
            <person name="Kruys A."/>
            <person name="Hutchinson M.I."/>
            <person name="Powell A.J."/>
            <person name="Barry K."/>
            <person name="Miller A.N."/>
            <person name="Grigoriev I.V."/>
            <person name="Debuchy R."/>
            <person name="Gladieux P."/>
            <person name="Thoren M.H."/>
            <person name="Johannesson H."/>
        </authorList>
    </citation>
    <scope>NUCLEOTIDE SEQUENCE</scope>
    <source>
        <strain evidence="2">PSN4</strain>
    </source>
</reference>
<protein>
    <submittedName>
        <fullName evidence="2">Heterokaryon incompatibility protein-domain-containing protein</fullName>
    </submittedName>
</protein>
<feature type="domain" description="Heterokaryon incompatibility" evidence="1">
    <location>
        <begin position="207"/>
        <end position="344"/>
    </location>
</feature>
<evidence type="ECO:0000259" key="1">
    <source>
        <dbReference type="Pfam" id="PF06985"/>
    </source>
</evidence>
<evidence type="ECO:0000313" key="3">
    <source>
        <dbReference type="Proteomes" id="UP001239445"/>
    </source>
</evidence>
<evidence type="ECO:0000313" key="2">
    <source>
        <dbReference type="EMBL" id="KAK1756303.1"/>
    </source>
</evidence>
<keyword evidence="3" id="KW-1185">Reference proteome</keyword>
<dbReference type="Pfam" id="PF06985">
    <property type="entry name" value="HET"/>
    <property type="match status" value="1"/>
</dbReference>
<dbReference type="Proteomes" id="UP001239445">
    <property type="component" value="Unassembled WGS sequence"/>
</dbReference>
<organism evidence="2 3">
    <name type="scientific">Echria macrotheca</name>
    <dbReference type="NCBI Taxonomy" id="438768"/>
    <lineage>
        <taxon>Eukaryota</taxon>
        <taxon>Fungi</taxon>
        <taxon>Dikarya</taxon>
        <taxon>Ascomycota</taxon>
        <taxon>Pezizomycotina</taxon>
        <taxon>Sordariomycetes</taxon>
        <taxon>Sordariomycetidae</taxon>
        <taxon>Sordariales</taxon>
        <taxon>Schizotheciaceae</taxon>
        <taxon>Echria</taxon>
    </lineage>
</organism>
<name>A0AAJ0BFT0_9PEZI</name>